<feature type="repeat" description="WD" evidence="3">
    <location>
        <begin position="164"/>
        <end position="205"/>
    </location>
</feature>
<dbReference type="PROSITE" id="PS50294">
    <property type="entry name" value="WD_REPEATS_REGION"/>
    <property type="match status" value="5"/>
</dbReference>
<dbReference type="EMBL" id="CASHTH010000497">
    <property type="protein sequence ID" value="CAI8002792.1"/>
    <property type="molecule type" value="Genomic_DNA"/>
</dbReference>
<keyword evidence="6" id="KW-1185">Reference proteome</keyword>
<evidence type="ECO:0000256" key="4">
    <source>
        <dbReference type="SAM" id="MobiDB-lite"/>
    </source>
</evidence>
<dbReference type="Pfam" id="PF00400">
    <property type="entry name" value="WD40"/>
    <property type="match status" value="9"/>
</dbReference>
<organism evidence="5 6">
    <name type="scientific">Geodia barretti</name>
    <name type="common">Barrett's horny sponge</name>
    <dbReference type="NCBI Taxonomy" id="519541"/>
    <lineage>
        <taxon>Eukaryota</taxon>
        <taxon>Metazoa</taxon>
        <taxon>Porifera</taxon>
        <taxon>Demospongiae</taxon>
        <taxon>Heteroscleromorpha</taxon>
        <taxon>Tetractinellida</taxon>
        <taxon>Astrophorina</taxon>
        <taxon>Geodiidae</taxon>
        <taxon>Geodia</taxon>
    </lineage>
</organism>
<dbReference type="PANTHER" id="PTHR19848">
    <property type="entry name" value="WD40 REPEAT PROTEIN"/>
    <property type="match status" value="1"/>
</dbReference>
<dbReference type="InterPro" id="IPR001680">
    <property type="entry name" value="WD40_rpt"/>
</dbReference>
<feature type="repeat" description="WD" evidence="3">
    <location>
        <begin position="422"/>
        <end position="463"/>
    </location>
</feature>
<dbReference type="PROSITE" id="PS50082">
    <property type="entry name" value="WD_REPEATS_2"/>
    <property type="match status" value="7"/>
</dbReference>
<evidence type="ECO:0000256" key="1">
    <source>
        <dbReference type="ARBA" id="ARBA00022574"/>
    </source>
</evidence>
<dbReference type="PROSITE" id="PS00678">
    <property type="entry name" value="WD_REPEATS_1"/>
    <property type="match status" value="1"/>
</dbReference>
<dbReference type="AlphaFoldDB" id="A0AA35W6W1"/>
<gene>
    <name evidence="5" type="ORF">GBAR_LOCUS3490</name>
</gene>
<name>A0AA35W6W1_GEOBA</name>
<dbReference type="PRINTS" id="PR00320">
    <property type="entry name" value="GPROTEINBRPT"/>
</dbReference>
<dbReference type="PANTHER" id="PTHR19848:SF8">
    <property type="entry name" value="F-BOX AND WD REPEAT DOMAIN CONTAINING 7"/>
    <property type="match status" value="1"/>
</dbReference>
<accession>A0AA35W6W1</accession>
<feature type="region of interest" description="Disordered" evidence="4">
    <location>
        <begin position="686"/>
        <end position="706"/>
    </location>
</feature>
<evidence type="ECO:0000256" key="2">
    <source>
        <dbReference type="ARBA" id="ARBA00022737"/>
    </source>
</evidence>
<feature type="repeat" description="WD" evidence="3">
    <location>
        <begin position="464"/>
        <end position="505"/>
    </location>
</feature>
<evidence type="ECO:0000313" key="6">
    <source>
        <dbReference type="Proteomes" id="UP001174909"/>
    </source>
</evidence>
<dbReference type="Gene3D" id="2.130.10.10">
    <property type="entry name" value="YVTN repeat-like/Quinoprotein amine dehydrogenase"/>
    <property type="match status" value="5"/>
</dbReference>
<dbReference type="InterPro" id="IPR019775">
    <property type="entry name" value="WD40_repeat_CS"/>
</dbReference>
<dbReference type="Proteomes" id="UP001174909">
    <property type="component" value="Unassembled WGS sequence"/>
</dbReference>
<evidence type="ECO:0000313" key="5">
    <source>
        <dbReference type="EMBL" id="CAI8002792.1"/>
    </source>
</evidence>
<protein>
    <submittedName>
        <fullName evidence="5">Uncharacterized WD repeat-containing protein alr3466</fullName>
    </submittedName>
</protein>
<feature type="repeat" description="WD" evidence="3">
    <location>
        <begin position="337"/>
        <end position="369"/>
    </location>
</feature>
<feature type="repeat" description="WD" evidence="3">
    <location>
        <begin position="592"/>
        <end position="633"/>
    </location>
</feature>
<proteinExistence type="predicted"/>
<dbReference type="SUPFAM" id="SSF50978">
    <property type="entry name" value="WD40 repeat-like"/>
    <property type="match status" value="3"/>
</dbReference>
<feature type="repeat" description="WD" evidence="3">
    <location>
        <begin position="122"/>
        <end position="163"/>
    </location>
</feature>
<dbReference type="InterPro" id="IPR020472">
    <property type="entry name" value="WD40_PAC1"/>
</dbReference>
<dbReference type="SMART" id="SM00320">
    <property type="entry name" value="WD40"/>
    <property type="match status" value="12"/>
</dbReference>
<evidence type="ECO:0000256" key="3">
    <source>
        <dbReference type="PROSITE-ProRule" id="PRU00221"/>
    </source>
</evidence>
<keyword evidence="2" id="KW-0677">Repeat</keyword>
<feature type="repeat" description="WD" evidence="3">
    <location>
        <begin position="251"/>
        <end position="294"/>
    </location>
</feature>
<reference evidence="5" key="1">
    <citation type="submission" date="2023-03" db="EMBL/GenBank/DDBJ databases">
        <authorList>
            <person name="Steffen K."/>
            <person name="Cardenas P."/>
        </authorList>
    </citation>
    <scope>NUCLEOTIDE SEQUENCE</scope>
</reference>
<dbReference type="CDD" id="cd00200">
    <property type="entry name" value="WD40"/>
    <property type="match status" value="1"/>
</dbReference>
<dbReference type="InterPro" id="IPR015943">
    <property type="entry name" value="WD40/YVTN_repeat-like_dom_sf"/>
</dbReference>
<keyword evidence="1 3" id="KW-0853">WD repeat</keyword>
<dbReference type="InterPro" id="IPR036322">
    <property type="entry name" value="WD40_repeat_dom_sf"/>
</dbReference>
<sequence>MYSTTVLNADSSQLCAQLVGRLLPYIKCTSSDQYPVLKKLVVAAVEDRSPPLTPLHPLSHIPGGPHLLSMDGHRDRVSCVSTVLVKGGGGSQEGMSLVIMTGSWDKTLKSWDLGTSGVLKTFDGHSDRVLSLALSANGTYAVSGSDDKSVRYWSVASAECVHVMRGHTAAVTAVAVTRDGSNTISASSDATVKVWNTDSNSSSRGQLIYTHRDLKRPVLAAVLRGSSLAVGTSNGKISLLHIVSGQVMRAVQGHDRAVTALATEEVEGHCHLVSGSAGGEVKVWDFSNFDLLHSLTRDSSEGISSISIGTNGRLIVANGQREAGMWDLKTGTHLYDLPPHSSDIYCTVMADSGRLAITGSSSPSLTVWDSLSPPVQHTTRLHPGEDISTVALSGCGGLGVSTSHTGSICVFDTEAMSPIRRLQPHSAAVTQVLVYKDGNKLFSASKDGTLCLWNGETGEILTKFEENNSSINCMAITGTKDLLMTGAEDGEVAFWSIETGKKLRMFSEHTSGVLTVAFISQSKDQFMLSASHDGSLSIREFHSSKVVVSTLSHSDDLVSTGIAPNSMFMVSGSRTGLGYAVSLPHGTLMATLVGHTASITSLRVFPDSSRCVTGSRDQTIRVWTIDDARCTAVLHTDEPVLACDVNYNNIILYGTEGGWVSTAAYQSDLSKPNTLVSQLNIRDSPEFKTGSSSSAAPTPPHSRADYCHMMRTTNRPIISTRLKRTNPHQYHSQK</sequence>
<comment type="caution">
    <text evidence="5">The sequence shown here is derived from an EMBL/GenBank/DDBJ whole genome shotgun (WGS) entry which is preliminary data.</text>
</comment>